<sequence>MVNENQTQRANLKAKPEFRRTLVSLCVLAASTGAIAQESTSAEPVGNEVLEEVTVYGTKVNLSRAQDIKRNSDTVVDAISATDINSLPDKSVLEAIQRLPGVSIERFAASNDADHFSVEGSGVVIRGLTQTRSEFNGRDAFAANNDNGLSFQDIPPELVGGVQLVKNQTASMIEGGVSGTINILTRKPFDSEEDSFYAFTAKASYSDDIDEVTPALSATYSTRWENDAGEFGFLINASTANLKSRADGVQLYNHYQRGPGADTAVFGDEDQVVFVPQGANLRRQEFDRDRTGGAMSLQWRSPDEATEVTAEYIYSDSEINWEERTIEYPDQPFAVGPGQGTALAQPFEGSTFTYGADNFFQSGILSNGAGNGGGRYLTYSRDNREASTIQDFSLTVSHDVSDRLKVSGGLQLIDAEFDQLDVSAMYNFYSELALDTSGGIPSAEFLGRGGDRALLTDPSAFYFRSAMDHAEDDEAESVAANLDFEFELEGDFFESVEAGVRLVNRENTIRESSYNWGAVSETWNGGATTVDQIIGQDASLVEEYRFDDFSNGSQFSGDQAFVFPAMSLVDIENYGQYNSRISPFQSTGSTWSSLANRPGAVAGTLFLPNEVSVSELTNQAAYVQLNFGGDLNGNRYSGNVGLRYVKYDWDLTGGVSFPSAISENLVQFLSPEDIAFTANGGQVLQNTVKDSYSKLLPSFNIKYELTENLMARFAFSQAISLPDLRDKRNSLGIGRELIVENLDPNDPTSPVINARINGYNAGGGNPSLNPIESNNFDASLEWYFSDTGSLTGSIFRKDAEGFFRFGPSVLTVTNNDVTRDVLVSGPVNGEDATIQGFEIAYTQFYDMLPAPWDGFGIQANYTYVDSDGSSSSENALTPEGGQVPNDLGVFDGLPLESLSEDTINFVLMFEKGPVSARVAYNYRSEYLLTTRDVITFAPNYSGSTEQVDASISYQINDNFKIGLEANNLSNATNRLFSAVNQDLLLAPRSYFVNDRRFTVTLSGSF</sequence>
<evidence type="ECO:0000259" key="6">
    <source>
        <dbReference type="Pfam" id="PF00593"/>
    </source>
</evidence>
<proteinExistence type="inferred from homology"/>
<evidence type="ECO:0000256" key="2">
    <source>
        <dbReference type="ARBA" id="ARBA00023136"/>
    </source>
</evidence>
<dbReference type="EMBL" id="QNRT01000002">
    <property type="protein sequence ID" value="RBP51678.1"/>
    <property type="molecule type" value="Genomic_DNA"/>
</dbReference>
<dbReference type="NCBIfam" id="TIGR01782">
    <property type="entry name" value="TonB-Xanth-Caul"/>
    <property type="match status" value="1"/>
</dbReference>
<accession>A0A395JQ29</accession>
<keyword evidence="9" id="KW-1185">Reference proteome</keyword>
<dbReference type="InterPro" id="IPR012910">
    <property type="entry name" value="Plug_dom"/>
</dbReference>
<dbReference type="PANTHER" id="PTHR40980">
    <property type="entry name" value="PLUG DOMAIN-CONTAINING PROTEIN"/>
    <property type="match status" value="1"/>
</dbReference>
<dbReference type="GO" id="GO:0009279">
    <property type="term" value="C:cell outer membrane"/>
    <property type="evidence" value="ECO:0007669"/>
    <property type="project" value="UniProtKB-SubCell"/>
</dbReference>
<dbReference type="InterPro" id="IPR037066">
    <property type="entry name" value="Plug_dom_sf"/>
</dbReference>
<keyword evidence="5" id="KW-0732">Signal</keyword>
<evidence type="ECO:0000256" key="5">
    <source>
        <dbReference type="SAM" id="SignalP"/>
    </source>
</evidence>
<keyword evidence="2 4" id="KW-0472">Membrane</keyword>
<evidence type="ECO:0000313" key="9">
    <source>
        <dbReference type="Proteomes" id="UP000253083"/>
    </source>
</evidence>
<protein>
    <submittedName>
        <fullName evidence="8">TonB-dependent receptor</fullName>
    </submittedName>
</protein>
<dbReference type="InterPro" id="IPR010104">
    <property type="entry name" value="TonB_rcpt_bac"/>
</dbReference>
<comment type="subcellular location">
    <subcellularLocation>
        <location evidence="1 4">Cell outer membrane</location>
    </subcellularLocation>
</comment>
<comment type="caution">
    <text evidence="8">The sequence shown here is derived from an EMBL/GenBank/DDBJ whole genome shotgun (WGS) entry which is preliminary data.</text>
</comment>
<evidence type="ECO:0000256" key="3">
    <source>
        <dbReference type="ARBA" id="ARBA00023237"/>
    </source>
</evidence>
<dbReference type="AlphaFoldDB" id="A0A395JQ29"/>
<comment type="similarity">
    <text evidence="4">Belongs to the TonB-dependent receptor family.</text>
</comment>
<evidence type="ECO:0000256" key="1">
    <source>
        <dbReference type="ARBA" id="ARBA00004442"/>
    </source>
</evidence>
<feature type="domain" description="TonB-dependent receptor-like beta-barrel" evidence="6">
    <location>
        <begin position="453"/>
        <end position="968"/>
    </location>
</feature>
<evidence type="ECO:0000259" key="7">
    <source>
        <dbReference type="Pfam" id="PF07715"/>
    </source>
</evidence>
<dbReference type="RefSeq" id="WP_170132071.1">
    <property type="nucleotide sequence ID" value="NZ_QNRT01000002.1"/>
</dbReference>
<dbReference type="Gene3D" id="2.170.130.10">
    <property type="entry name" value="TonB-dependent receptor, plug domain"/>
    <property type="match status" value="1"/>
</dbReference>
<dbReference type="SUPFAM" id="SSF56935">
    <property type="entry name" value="Porins"/>
    <property type="match status" value="1"/>
</dbReference>
<dbReference type="Pfam" id="PF07715">
    <property type="entry name" value="Plug"/>
    <property type="match status" value="1"/>
</dbReference>
<dbReference type="Proteomes" id="UP000253083">
    <property type="component" value="Unassembled WGS sequence"/>
</dbReference>
<dbReference type="InParanoid" id="A0A395JQ29"/>
<dbReference type="PANTHER" id="PTHR40980:SF3">
    <property type="entry name" value="TONB-DEPENDENT RECEPTOR-LIKE BETA-BARREL DOMAIN-CONTAINING PROTEIN"/>
    <property type="match status" value="1"/>
</dbReference>
<feature type="chain" id="PRO_5017321982" evidence="5">
    <location>
        <begin position="37"/>
        <end position="1005"/>
    </location>
</feature>
<dbReference type="Pfam" id="PF00593">
    <property type="entry name" value="TonB_dep_Rec_b-barrel"/>
    <property type="match status" value="1"/>
</dbReference>
<keyword evidence="3" id="KW-0998">Cell outer membrane</keyword>
<dbReference type="InterPro" id="IPR000531">
    <property type="entry name" value="Beta-barrel_TonB"/>
</dbReference>
<organism evidence="8 9">
    <name type="scientific">Arenicella xantha</name>
    <dbReference type="NCBI Taxonomy" id="644221"/>
    <lineage>
        <taxon>Bacteria</taxon>
        <taxon>Pseudomonadati</taxon>
        <taxon>Pseudomonadota</taxon>
        <taxon>Gammaproteobacteria</taxon>
        <taxon>Arenicellales</taxon>
        <taxon>Arenicellaceae</taxon>
        <taxon>Arenicella</taxon>
    </lineage>
</organism>
<keyword evidence="8" id="KW-0675">Receptor</keyword>
<dbReference type="InterPro" id="IPR036942">
    <property type="entry name" value="Beta-barrel_TonB_sf"/>
</dbReference>
<keyword evidence="4" id="KW-0798">TonB box</keyword>
<evidence type="ECO:0000256" key="4">
    <source>
        <dbReference type="RuleBase" id="RU003357"/>
    </source>
</evidence>
<name>A0A395JQ29_9GAMM</name>
<feature type="domain" description="TonB-dependent receptor plug" evidence="7">
    <location>
        <begin position="69"/>
        <end position="179"/>
    </location>
</feature>
<reference evidence="8 9" key="1">
    <citation type="submission" date="2018-06" db="EMBL/GenBank/DDBJ databases">
        <title>Genomic Encyclopedia of Type Strains, Phase IV (KMG-IV): sequencing the most valuable type-strain genomes for metagenomic binning, comparative biology and taxonomic classification.</title>
        <authorList>
            <person name="Goeker M."/>
        </authorList>
    </citation>
    <scope>NUCLEOTIDE SEQUENCE [LARGE SCALE GENOMIC DNA]</scope>
    <source>
        <strain evidence="8 9">DSM 24032</strain>
    </source>
</reference>
<dbReference type="Gene3D" id="2.40.170.20">
    <property type="entry name" value="TonB-dependent receptor, beta-barrel domain"/>
    <property type="match status" value="1"/>
</dbReference>
<evidence type="ECO:0000313" key="8">
    <source>
        <dbReference type="EMBL" id="RBP51678.1"/>
    </source>
</evidence>
<feature type="signal peptide" evidence="5">
    <location>
        <begin position="1"/>
        <end position="36"/>
    </location>
</feature>
<gene>
    <name evidence="8" type="ORF">DFR28_1021110</name>
</gene>